<evidence type="ECO:0000259" key="4">
    <source>
        <dbReference type="Pfam" id="PF17162"/>
    </source>
</evidence>
<dbReference type="CDD" id="cd04276">
    <property type="entry name" value="ZnMc_MMP_like_2"/>
    <property type="match status" value="1"/>
</dbReference>
<feature type="signal peptide" evidence="1">
    <location>
        <begin position="1"/>
        <end position="24"/>
    </location>
</feature>
<dbReference type="RefSeq" id="WP_323689425.1">
    <property type="nucleotide sequence ID" value="NZ_JAYGIM010000019.1"/>
</dbReference>
<dbReference type="SUPFAM" id="SSF55486">
    <property type="entry name" value="Metalloproteases ('zincins'), catalytic domain"/>
    <property type="match status" value="1"/>
</dbReference>
<gene>
    <name evidence="5" type="ORF">VB798_22110</name>
</gene>
<keyword evidence="1" id="KW-0732">Signal</keyword>
<protein>
    <submittedName>
        <fullName evidence="5">Zinc-dependent metalloprotease</fullName>
    </submittedName>
</protein>
<sequence length="846" mass="96182">MFKRILSKTTLIFSVLCVSLTVIKAQKTNTPAVDSAKADSVKKAAIKPKIRSYKEVITDKAKTSKGLFVIHQIDEKYYFEIPTKVLKKDILVINRIAEAGADMRIGRSTIGFAGDPINGSVVQFEMGPNKNIFLKRMSYTEYSSDSTKAMYAAVKKNNVQAISAAFPIAAYKPDSSAIVIDVTSFINEDTEMLYFNGVYKMMFHVGAQKNDRSYIKYVRTFPTNVEIRVVKTYAVAGSTRGGDLTMELNSSFVLLPEKPMKPRYYDERVGYFTTDYTDFDQNPQGVKEVNMANRWRLEPKPEDVERYKKGELVEPQKPIVFYIDPATPQKWVSYLIQGVNDWSKTFEKAGFKNAIMGKIAPTPQEDPTFSLDDARHSAIVYKPSSIPNASGPSIADPRSGEIIESHINWYHNVMKLIRNWYMVQAGAVDKRARTMEFEDELMGQLIRFVASHEVGHTLGLRHNFGSSSTVPVEKLRDKAWVEANGHTPSIMDYARFNYVAQPEDNISEKGIFPRIGDYDTWAIEWGYRWFDANTSVEDENKIMSLLTTTKQENKRLWFGTEISSTDPRSQNEDLGDNSMVAGEYGLKNLKRVVPQLIEWTKQPTKNYDGLKEIFLAVNSQFDRYTVHVLKNIAGIYETPKTVEQAGAVYEMVSIAKQKEAVAFIERNVFTYPAWLYDENIFNKTGIGFIPFLTDRQGGVMESMLSTYRLTRMINNEAISKEKSYTTSEYLDDITKGIFKELYSNKAIDTYKRNFQKIYVEKLLKLVTPSDLRAATNISSPANVRGPGYSEILDVKTSDISSLVKYKLKAIQKLIQLNSSKFDDTMSKAHLDDLNGRITKFFKSNEQ</sequence>
<dbReference type="EMBL" id="JAYGIM010000019">
    <property type="protein sequence ID" value="MEA5429303.1"/>
    <property type="molecule type" value="Genomic_DNA"/>
</dbReference>
<dbReference type="InterPro" id="IPR032534">
    <property type="entry name" value="EcxA_zinc-bd"/>
</dbReference>
<reference evidence="5 6" key="1">
    <citation type="submission" date="2023-12" db="EMBL/GenBank/DDBJ databases">
        <title>Novel species of the genus Arcicella isolated from rivers.</title>
        <authorList>
            <person name="Lu H."/>
        </authorList>
    </citation>
    <scope>NUCLEOTIDE SEQUENCE [LARGE SCALE GENOMIC DNA]</scope>
    <source>
        <strain evidence="5 6">DC25W</strain>
    </source>
</reference>
<feature type="domain" description="DUF5117" evidence="3">
    <location>
        <begin position="114"/>
        <end position="300"/>
    </location>
</feature>
<keyword evidence="6" id="KW-1185">Reference proteome</keyword>
<feature type="domain" description="DUF5118" evidence="4">
    <location>
        <begin position="51"/>
        <end position="98"/>
    </location>
</feature>
<evidence type="ECO:0000313" key="6">
    <source>
        <dbReference type="Proteomes" id="UP001302222"/>
    </source>
</evidence>
<evidence type="ECO:0000313" key="5">
    <source>
        <dbReference type="EMBL" id="MEA5429303.1"/>
    </source>
</evidence>
<dbReference type="Pfam" id="PF17162">
    <property type="entry name" value="DUF5118"/>
    <property type="match status" value="1"/>
</dbReference>
<dbReference type="GO" id="GO:0008237">
    <property type="term" value="F:metallopeptidase activity"/>
    <property type="evidence" value="ECO:0007669"/>
    <property type="project" value="UniProtKB-KW"/>
</dbReference>
<organism evidence="5 6">
    <name type="scientific">Arcicella lustrica</name>
    <dbReference type="NCBI Taxonomy" id="2984196"/>
    <lineage>
        <taxon>Bacteria</taxon>
        <taxon>Pseudomonadati</taxon>
        <taxon>Bacteroidota</taxon>
        <taxon>Cytophagia</taxon>
        <taxon>Cytophagales</taxon>
        <taxon>Flectobacillaceae</taxon>
        <taxon>Arcicella</taxon>
    </lineage>
</organism>
<dbReference type="Pfam" id="PF16313">
    <property type="entry name" value="DUF4953"/>
    <property type="match status" value="1"/>
</dbReference>
<dbReference type="Pfam" id="PF17148">
    <property type="entry name" value="DUF5117"/>
    <property type="match status" value="1"/>
</dbReference>
<proteinExistence type="predicted"/>
<feature type="domain" description="EcxA zinc-binding" evidence="2">
    <location>
        <begin position="435"/>
        <end position="743"/>
    </location>
</feature>
<dbReference type="Gene3D" id="3.40.390.10">
    <property type="entry name" value="Collagenase (Catalytic Domain)"/>
    <property type="match status" value="1"/>
</dbReference>
<keyword evidence="5" id="KW-0378">Hydrolase</keyword>
<feature type="chain" id="PRO_5046944910" evidence="1">
    <location>
        <begin position="25"/>
        <end position="846"/>
    </location>
</feature>
<evidence type="ECO:0000256" key="1">
    <source>
        <dbReference type="SAM" id="SignalP"/>
    </source>
</evidence>
<name>A0ABU5SPQ5_9BACT</name>
<dbReference type="InterPro" id="IPR033413">
    <property type="entry name" value="DUF5117"/>
</dbReference>
<keyword evidence="5" id="KW-0645">Protease</keyword>
<keyword evidence="5" id="KW-0482">Metalloprotease</keyword>
<evidence type="ECO:0000259" key="3">
    <source>
        <dbReference type="Pfam" id="PF17148"/>
    </source>
</evidence>
<dbReference type="InterPro" id="IPR033428">
    <property type="entry name" value="DUF5118"/>
</dbReference>
<dbReference type="PANTHER" id="PTHR38478">
    <property type="entry name" value="PEPTIDASE M1A AND M12B"/>
    <property type="match status" value="1"/>
</dbReference>
<dbReference type="PANTHER" id="PTHR38478:SF1">
    <property type="entry name" value="ZINC DEPENDENT METALLOPROTEASE DOMAIN LIPOPROTEIN"/>
    <property type="match status" value="1"/>
</dbReference>
<dbReference type="Proteomes" id="UP001302222">
    <property type="component" value="Unassembled WGS sequence"/>
</dbReference>
<comment type="caution">
    <text evidence="5">The sequence shown here is derived from an EMBL/GenBank/DDBJ whole genome shotgun (WGS) entry which is preliminary data.</text>
</comment>
<dbReference type="InterPro" id="IPR034032">
    <property type="entry name" value="Zn_MMP-like_bac"/>
</dbReference>
<dbReference type="InterPro" id="IPR024079">
    <property type="entry name" value="MetalloPept_cat_dom_sf"/>
</dbReference>
<evidence type="ECO:0000259" key="2">
    <source>
        <dbReference type="Pfam" id="PF16313"/>
    </source>
</evidence>
<accession>A0ABU5SPQ5</accession>